<evidence type="ECO:0008006" key="4">
    <source>
        <dbReference type="Google" id="ProtNLM"/>
    </source>
</evidence>
<proteinExistence type="predicted"/>
<comment type="caution">
    <text evidence="2">The sequence shown here is derived from an EMBL/GenBank/DDBJ whole genome shotgun (WGS) entry which is preliminary data.</text>
</comment>
<feature type="signal peptide" evidence="1">
    <location>
        <begin position="1"/>
        <end position="23"/>
    </location>
</feature>
<gene>
    <name evidence="2" type="ORF">B0H67DRAFT_290892</name>
</gene>
<evidence type="ECO:0000313" key="3">
    <source>
        <dbReference type="Proteomes" id="UP001172102"/>
    </source>
</evidence>
<dbReference type="Proteomes" id="UP001172102">
    <property type="component" value="Unassembled WGS sequence"/>
</dbReference>
<dbReference type="EMBL" id="JAUKUA010000005">
    <property type="protein sequence ID" value="KAK0711468.1"/>
    <property type="molecule type" value="Genomic_DNA"/>
</dbReference>
<feature type="chain" id="PRO_5041264450" description="Secreted protein" evidence="1">
    <location>
        <begin position="24"/>
        <end position="121"/>
    </location>
</feature>
<evidence type="ECO:0000256" key="1">
    <source>
        <dbReference type="SAM" id="SignalP"/>
    </source>
</evidence>
<keyword evidence="3" id="KW-1185">Reference proteome</keyword>
<dbReference type="AlphaFoldDB" id="A0AA40DTM0"/>
<accession>A0AA40DTM0</accession>
<organism evidence="2 3">
    <name type="scientific">Lasiosphaeris hirsuta</name>
    <dbReference type="NCBI Taxonomy" id="260670"/>
    <lineage>
        <taxon>Eukaryota</taxon>
        <taxon>Fungi</taxon>
        <taxon>Dikarya</taxon>
        <taxon>Ascomycota</taxon>
        <taxon>Pezizomycotina</taxon>
        <taxon>Sordariomycetes</taxon>
        <taxon>Sordariomycetidae</taxon>
        <taxon>Sordariales</taxon>
        <taxon>Lasiosphaeriaceae</taxon>
        <taxon>Lasiosphaeris</taxon>
    </lineage>
</organism>
<evidence type="ECO:0000313" key="2">
    <source>
        <dbReference type="EMBL" id="KAK0711468.1"/>
    </source>
</evidence>
<reference evidence="2" key="1">
    <citation type="submission" date="2023-06" db="EMBL/GenBank/DDBJ databases">
        <title>Genome-scale phylogeny and comparative genomics of the fungal order Sordariales.</title>
        <authorList>
            <consortium name="Lawrence Berkeley National Laboratory"/>
            <person name="Hensen N."/>
            <person name="Bonometti L."/>
            <person name="Westerberg I."/>
            <person name="Brannstrom I.O."/>
            <person name="Guillou S."/>
            <person name="Cros-Aarteil S."/>
            <person name="Calhoun S."/>
            <person name="Haridas S."/>
            <person name="Kuo A."/>
            <person name="Mondo S."/>
            <person name="Pangilinan J."/>
            <person name="Riley R."/>
            <person name="Labutti K."/>
            <person name="Andreopoulos B."/>
            <person name="Lipzen A."/>
            <person name="Chen C."/>
            <person name="Yanf M."/>
            <person name="Daum C."/>
            <person name="Ng V."/>
            <person name="Clum A."/>
            <person name="Steindorff A."/>
            <person name="Ohm R."/>
            <person name="Martin F."/>
            <person name="Silar P."/>
            <person name="Natvig D."/>
            <person name="Lalanne C."/>
            <person name="Gautier V."/>
            <person name="Ament-Velasquez S.L."/>
            <person name="Kruys A."/>
            <person name="Hutchinson M.I."/>
            <person name="Powell A.J."/>
            <person name="Barry K."/>
            <person name="Miller A.N."/>
            <person name="Grigoriev I.V."/>
            <person name="Debuchy R."/>
            <person name="Gladieux P."/>
            <person name="Thoren M.H."/>
            <person name="Johannesson H."/>
        </authorList>
    </citation>
    <scope>NUCLEOTIDE SEQUENCE</scope>
    <source>
        <strain evidence="2">SMH4607-1</strain>
    </source>
</reference>
<protein>
    <recommendedName>
        <fullName evidence="4">Secreted protein</fullName>
    </recommendedName>
</protein>
<keyword evidence="1" id="KW-0732">Signal</keyword>
<sequence length="121" mass="12926">MEKMKIWRGCFALLLFVCVPCFGGMGGYVGCFCFNAGWAASLRRGMGARESDKEGRWWRKNKFKERLSEAVTHTHTHWGGEGRCLVLARCVSAAGVGGKGLVVEVIGRVVGGSGCGSGIGP</sequence>
<name>A0AA40DTM0_9PEZI</name>